<dbReference type="EMBL" id="NEVQ01000022">
    <property type="protein sequence ID" value="OZI50588.1"/>
    <property type="molecule type" value="Genomic_DNA"/>
</dbReference>
<dbReference type="RefSeq" id="WP_094823300.1">
    <property type="nucleotide sequence ID" value="NZ_NEVO01000016.1"/>
</dbReference>
<dbReference type="Gene3D" id="3.30.70.100">
    <property type="match status" value="1"/>
</dbReference>
<evidence type="ECO:0000259" key="2">
    <source>
        <dbReference type="PROSITE" id="PS50206"/>
    </source>
</evidence>
<dbReference type="GO" id="GO:0016705">
    <property type="term" value="F:oxidoreductase activity, acting on paired donors, with incorporation or reduction of molecular oxygen"/>
    <property type="evidence" value="ECO:0007669"/>
    <property type="project" value="UniProtKB-UniRule"/>
</dbReference>
<name>A0A261TLM6_9BORD</name>
<reference evidence="3 4" key="1">
    <citation type="submission" date="2017-05" db="EMBL/GenBank/DDBJ databases">
        <title>Complete and WGS of Bordetella genogroups.</title>
        <authorList>
            <person name="Spilker T."/>
            <person name="LiPuma J."/>
        </authorList>
    </citation>
    <scope>NUCLEOTIDE SEQUENCE [LARGE SCALE GENOMIC DNA]</scope>
    <source>
        <strain evidence="3 4">AU9919</strain>
    </source>
</reference>
<comment type="similarity">
    <text evidence="1">Belongs to the TrhO family.</text>
</comment>
<dbReference type="Pfam" id="PF00581">
    <property type="entry name" value="Rhodanese"/>
    <property type="match status" value="1"/>
</dbReference>
<keyword evidence="4" id="KW-1185">Reference proteome</keyword>
<evidence type="ECO:0000313" key="3">
    <source>
        <dbReference type="EMBL" id="OZI50588.1"/>
    </source>
</evidence>
<keyword evidence="3" id="KW-0808">Transferase</keyword>
<protein>
    <recommendedName>
        <fullName evidence="1">tRNA uridine(34) hydroxylase</fullName>
        <ecNumber evidence="1">1.14.-.-</ecNumber>
    </recommendedName>
    <alternativeName>
        <fullName evidence="1">tRNA hydroxylation protein O</fullName>
    </alternativeName>
</protein>
<dbReference type="InterPro" id="IPR020936">
    <property type="entry name" value="TrhO"/>
</dbReference>
<dbReference type="OrthoDB" id="9778326at2"/>
<dbReference type="HAMAP" id="MF_00469">
    <property type="entry name" value="TrhO"/>
    <property type="match status" value="1"/>
</dbReference>
<dbReference type="EC" id="1.14.-.-" evidence="1"/>
<dbReference type="PANTHER" id="PTHR43268">
    <property type="entry name" value="THIOSULFATE SULFURTRANSFERASE/RHODANESE-LIKE DOMAIN-CONTAINING PROTEIN 2"/>
    <property type="match status" value="1"/>
</dbReference>
<evidence type="ECO:0000256" key="1">
    <source>
        <dbReference type="HAMAP-Rule" id="MF_00469"/>
    </source>
</evidence>
<dbReference type="PROSITE" id="PS50206">
    <property type="entry name" value="RHODANESE_3"/>
    <property type="match status" value="1"/>
</dbReference>
<dbReference type="CDD" id="cd01518">
    <property type="entry name" value="RHOD_YceA"/>
    <property type="match status" value="1"/>
</dbReference>
<dbReference type="Gene3D" id="3.40.250.10">
    <property type="entry name" value="Rhodanese-like domain"/>
    <property type="match status" value="1"/>
</dbReference>
<dbReference type="SUPFAM" id="SSF52821">
    <property type="entry name" value="Rhodanese/Cell cycle control phosphatase"/>
    <property type="match status" value="1"/>
</dbReference>
<sequence>MSSIVNIAAYKFVPLQDLPDLRAEALAQAQAADLKGTVLLAEEGINLFLAGSASGIQAWLQWLQSDSRFAELEVKFSYSAHVPFRKMLVKIKREIIRMDHPAIQPRTGRAPAVAPATLARWLDQGADDEGRPVVMLDTRNAFEVDEGTFEGAIDWRIDRFTQFPDAVQANRDSLEGKTVVSFCTGGIRCEKAALYMAEAGVEHVYQLDGGILKYFEETGGKGFRGNCFVFDERIALDPALEPAAVPDDSAG</sequence>
<dbReference type="AlphaFoldDB" id="A0A261TLM6"/>
<dbReference type="InterPro" id="IPR040503">
    <property type="entry name" value="TRHO_N"/>
</dbReference>
<dbReference type="GO" id="GO:0006400">
    <property type="term" value="P:tRNA modification"/>
    <property type="evidence" value="ECO:0007669"/>
    <property type="project" value="UniProtKB-UniRule"/>
</dbReference>
<dbReference type="PANTHER" id="PTHR43268:SF3">
    <property type="entry name" value="RHODANESE-LIKE DOMAIN-CONTAINING PROTEIN 7-RELATED"/>
    <property type="match status" value="1"/>
</dbReference>
<feature type="domain" description="Rhodanese" evidence="2">
    <location>
        <begin position="129"/>
        <end position="223"/>
    </location>
</feature>
<comment type="caution">
    <text evidence="3">The sequence shown here is derived from an EMBL/GenBank/DDBJ whole genome shotgun (WGS) entry which is preliminary data.</text>
</comment>
<accession>A0A261TLM6</accession>
<proteinExistence type="inferred from homology"/>
<dbReference type="InterPro" id="IPR036873">
    <property type="entry name" value="Rhodanese-like_dom_sf"/>
</dbReference>
<gene>
    <name evidence="1" type="primary">trhO</name>
    <name evidence="3" type="ORF">CAL20_22345</name>
</gene>
<dbReference type="NCBIfam" id="NF003703">
    <property type="entry name" value="PRK05320.1"/>
    <property type="match status" value="1"/>
</dbReference>
<organism evidence="3 4">
    <name type="scientific">Bordetella genomosp. 4</name>
    <dbReference type="NCBI Taxonomy" id="463044"/>
    <lineage>
        <taxon>Bacteria</taxon>
        <taxon>Pseudomonadati</taxon>
        <taxon>Pseudomonadota</taxon>
        <taxon>Betaproteobacteria</taxon>
        <taxon>Burkholderiales</taxon>
        <taxon>Alcaligenaceae</taxon>
        <taxon>Bordetella</taxon>
    </lineage>
</organism>
<dbReference type="InterPro" id="IPR001763">
    <property type="entry name" value="Rhodanese-like_dom"/>
</dbReference>
<keyword evidence="1" id="KW-0560">Oxidoreductase</keyword>
<comment type="function">
    <text evidence="1">Catalyzes oxygen-dependent 5-hydroxyuridine (ho5U) modification at position 34 in tRNAs.</text>
</comment>
<keyword evidence="1" id="KW-0819">tRNA processing</keyword>
<comment type="catalytic activity">
    <reaction evidence="1">
        <text>uridine(34) in tRNA + AH2 + O2 = 5-hydroxyuridine(34) in tRNA + A + H2O</text>
        <dbReference type="Rhea" id="RHEA:64224"/>
        <dbReference type="Rhea" id="RHEA-COMP:11727"/>
        <dbReference type="Rhea" id="RHEA-COMP:13381"/>
        <dbReference type="ChEBI" id="CHEBI:13193"/>
        <dbReference type="ChEBI" id="CHEBI:15377"/>
        <dbReference type="ChEBI" id="CHEBI:15379"/>
        <dbReference type="ChEBI" id="CHEBI:17499"/>
        <dbReference type="ChEBI" id="CHEBI:65315"/>
        <dbReference type="ChEBI" id="CHEBI:136877"/>
    </reaction>
</comment>
<dbReference type="Pfam" id="PF17773">
    <property type="entry name" value="UPF0176_N"/>
    <property type="match status" value="1"/>
</dbReference>
<dbReference type="SMART" id="SM00450">
    <property type="entry name" value="RHOD"/>
    <property type="match status" value="1"/>
</dbReference>
<dbReference type="GO" id="GO:0016740">
    <property type="term" value="F:transferase activity"/>
    <property type="evidence" value="ECO:0007669"/>
    <property type="project" value="UniProtKB-KW"/>
</dbReference>
<dbReference type="Proteomes" id="UP000216885">
    <property type="component" value="Unassembled WGS sequence"/>
</dbReference>
<evidence type="ECO:0000313" key="4">
    <source>
        <dbReference type="Proteomes" id="UP000216885"/>
    </source>
</evidence>